<evidence type="ECO:0000256" key="3">
    <source>
        <dbReference type="ARBA" id="ARBA00022840"/>
    </source>
</evidence>
<name>D3F2G2_CONWI</name>
<evidence type="ECO:0000259" key="4">
    <source>
        <dbReference type="PROSITE" id="PS50893"/>
    </source>
</evidence>
<organism evidence="5 6">
    <name type="scientific">Conexibacter woesei (strain DSM 14684 / CCUG 47730 / CIP 108061 / JCM 11494 / NBRC 100937 / ID131577)</name>
    <dbReference type="NCBI Taxonomy" id="469383"/>
    <lineage>
        <taxon>Bacteria</taxon>
        <taxon>Bacillati</taxon>
        <taxon>Actinomycetota</taxon>
        <taxon>Thermoleophilia</taxon>
        <taxon>Solirubrobacterales</taxon>
        <taxon>Conexibacteraceae</taxon>
        <taxon>Conexibacter</taxon>
    </lineage>
</organism>
<gene>
    <name evidence="5" type="ordered locus">Cwoe_3811</name>
</gene>
<feature type="domain" description="ABC transporter" evidence="4">
    <location>
        <begin position="17"/>
        <end position="255"/>
    </location>
</feature>
<dbReference type="OrthoDB" id="8773773at2"/>
<keyword evidence="6" id="KW-1185">Reference proteome</keyword>
<accession>D3F2G2</accession>
<dbReference type="InterPro" id="IPR003593">
    <property type="entry name" value="AAA+_ATPase"/>
</dbReference>
<dbReference type="RefSeq" id="WP_012935279.1">
    <property type="nucleotide sequence ID" value="NC_013739.1"/>
</dbReference>
<dbReference type="GO" id="GO:0016887">
    <property type="term" value="F:ATP hydrolysis activity"/>
    <property type="evidence" value="ECO:0007669"/>
    <property type="project" value="InterPro"/>
</dbReference>
<dbReference type="eggNOG" id="COG1116">
    <property type="taxonomic scope" value="Bacteria"/>
</dbReference>
<sequence length="273" mass="29513">MTALHSRSEVSTAAISIQEVAVRFRSKRKTFTALEGASFDVREREFLSILGPSGCGKSTLLRVIADLIPASGGRVDVLGGTPAAARSAREIGFVFQHAELLPWRTAIENVRLPLQVGGRRAKAAPAADGGAPRDPQELLDLVGLGDRADAYPRQLSGGMRQRVAIARALVTKPRILLMDEPFGALDEITRETMNRELLRIWEETGTTIVFVTHSIPEAVFLSQRIAVLTANPGRLAGTLDVTLPAERRPEIRDAPEFVEIASRARALLHGGAS</sequence>
<dbReference type="PANTHER" id="PTHR42788:SF13">
    <property type="entry name" value="ALIPHATIC SULFONATES IMPORT ATP-BINDING PROTEIN SSUB"/>
    <property type="match status" value="1"/>
</dbReference>
<dbReference type="HOGENOM" id="CLU_000604_1_22_11"/>
<dbReference type="Proteomes" id="UP000008229">
    <property type="component" value="Chromosome"/>
</dbReference>
<dbReference type="InterPro" id="IPR027417">
    <property type="entry name" value="P-loop_NTPase"/>
</dbReference>
<protein>
    <submittedName>
        <fullName evidence="5">ABC transporter related protein</fullName>
    </submittedName>
</protein>
<reference evidence="6" key="2">
    <citation type="submission" date="2010-01" db="EMBL/GenBank/DDBJ databases">
        <title>The complete genome of Conexibacter woesei DSM 14684.</title>
        <authorList>
            <consortium name="US DOE Joint Genome Institute (JGI-PGF)"/>
            <person name="Lucas S."/>
            <person name="Copeland A."/>
            <person name="Lapidus A."/>
            <person name="Glavina del Rio T."/>
            <person name="Dalin E."/>
            <person name="Tice H."/>
            <person name="Bruce D."/>
            <person name="Goodwin L."/>
            <person name="Pitluck S."/>
            <person name="Kyrpides N."/>
            <person name="Mavromatis K."/>
            <person name="Ivanova N."/>
            <person name="Mikhailova N."/>
            <person name="Chertkov O."/>
            <person name="Brettin T."/>
            <person name="Detter J.C."/>
            <person name="Han C."/>
            <person name="Larimer F."/>
            <person name="Land M."/>
            <person name="Hauser L."/>
            <person name="Markowitz V."/>
            <person name="Cheng J.-F."/>
            <person name="Hugenholtz P."/>
            <person name="Woyke T."/>
            <person name="Wu D."/>
            <person name="Pukall R."/>
            <person name="Steenblock K."/>
            <person name="Schneider S."/>
            <person name="Klenk H.-P."/>
            <person name="Eisen J.A."/>
        </authorList>
    </citation>
    <scope>NUCLEOTIDE SEQUENCE [LARGE SCALE GENOMIC DNA]</scope>
    <source>
        <strain evidence="6">DSM 14684 / CIP 108061 / JCM 11494 / NBRC 100937 / ID131577</strain>
    </source>
</reference>
<evidence type="ECO:0000313" key="6">
    <source>
        <dbReference type="Proteomes" id="UP000008229"/>
    </source>
</evidence>
<evidence type="ECO:0000256" key="2">
    <source>
        <dbReference type="ARBA" id="ARBA00022741"/>
    </source>
</evidence>
<keyword evidence="1" id="KW-0813">Transport</keyword>
<proteinExistence type="predicted"/>
<evidence type="ECO:0000256" key="1">
    <source>
        <dbReference type="ARBA" id="ARBA00022448"/>
    </source>
</evidence>
<dbReference type="SUPFAM" id="SSF52540">
    <property type="entry name" value="P-loop containing nucleoside triphosphate hydrolases"/>
    <property type="match status" value="1"/>
</dbReference>
<dbReference type="InterPro" id="IPR050166">
    <property type="entry name" value="ABC_transporter_ATP-bind"/>
</dbReference>
<dbReference type="SMART" id="SM00382">
    <property type="entry name" value="AAA"/>
    <property type="match status" value="1"/>
</dbReference>
<dbReference type="CDD" id="cd03293">
    <property type="entry name" value="ABC_NrtD_SsuB_transporters"/>
    <property type="match status" value="1"/>
</dbReference>
<keyword evidence="2" id="KW-0547">Nucleotide-binding</keyword>
<dbReference type="InterPro" id="IPR003439">
    <property type="entry name" value="ABC_transporter-like_ATP-bd"/>
</dbReference>
<dbReference type="STRING" id="469383.Cwoe_3811"/>
<dbReference type="KEGG" id="cwo:Cwoe_3811"/>
<reference evidence="5 6" key="1">
    <citation type="journal article" date="2010" name="Stand. Genomic Sci.">
        <title>Complete genome sequence of Conexibacter woesei type strain (ID131577).</title>
        <authorList>
            <person name="Pukall R."/>
            <person name="Lapidus A."/>
            <person name="Glavina Del Rio T."/>
            <person name="Copeland A."/>
            <person name="Tice H."/>
            <person name="Cheng J.-F."/>
            <person name="Lucas S."/>
            <person name="Chen F."/>
            <person name="Nolan M."/>
            <person name="Bruce D."/>
            <person name="Goodwin L."/>
            <person name="Pitluck S."/>
            <person name="Mavromatis K."/>
            <person name="Ivanova N."/>
            <person name="Ovchinnikova G."/>
            <person name="Pati A."/>
            <person name="Chen A."/>
            <person name="Palaniappan K."/>
            <person name="Land M."/>
            <person name="Hauser L."/>
            <person name="Chang Y.-J."/>
            <person name="Jeffries C.D."/>
            <person name="Chain P."/>
            <person name="Meincke L."/>
            <person name="Sims D."/>
            <person name="Brettin T."/>
            <person name="Detter J.C."/>
            <person name="Rohde M."/>
            <person name="Goeker M."/>
            <person name="Bristow J."/>
            <person name="Eisen J.A."/>
            <person name="Markowitz V."/>
            <person name="Kyrpides N.C."/>
            <person name="Klenk H.-P."/>
            <person name="Hugenholtz P."/>
        </authorList>
    </citation>
    <scope>NUCLEOTIDE SEQUENCE [LARGE SCALE GENOMIC DNA]</scope>
    <source>
        <strain evidence="6">DSM 14684 / CIP 108061 / JCM 11494 / NBRC 100937 / ID131577</strain>
    </source>
</reference>
<keyword evidence="3" id="KW-0067">ATP-binding</keyword>
<dbReference type="PROSITE" id="PS50893">
    <property type="entry name" value="ABC_TRANSPORTER_2"/>
    <property type="match status" value="1"/>
</dbReference>
<evidence type="ECO:0000313" key="5">
    <source>
        <dbReference type="EMBL" id="ADB52228.1"/>
    </source>
</evidence>
<dbReference type="Pfam" id="PF00005">
    <property type="entry name" value="ABC_tran"/>
    <property type="match status" value="1"/>
</dbReference>
<dbReference type="PROSITE" id="PS00211">
    <property type="entry name" value="ABC_TRANSPORTER_1"/>
    <property type="match status" value="1"/>
</dbReference>
<dbReference type="GO" id="GO:0005524">
    <property type="term" value="F:ATP binding"/>
    <property type="evidence" value="ECO:0007669"/>
    <property type="project" value="UniProtKB-KW"/>
</dbReference>
<dbReference type="Gene3D" id="3.40.50.300">
    <property type="entry name" value="P-loop containing nucleotide triphosphate hydrolases"/>
    <property type="match status" value="1"/>
</dbReference>
<dbReference type="InterPro" id="IPR017871">
    <property type="entry name" value="ABC_transporter-like_CS"/>
</dbReference>
<dbReference type="PANTHER" id="PTHR42788">
    <property type="entry name" value="TAURINE IMPORT ATP-BINDING PROTEIN-RELATED"/>
    <property type="match status" value="1"/>
</dbReference>
<dbReference type="EMBL" id="CP001854">
    <property type="protein sequence ID" value="ADB52228.1"/>
    <property type="molecule type" value="Genomic_DNA"/>
</dbReference>
<dbReference type="AlphaFoldDB" id="D3F2G2"/>